<accession>A0A8H4TUG7</accession>
<feature type="signal peptide" evidence="1">
    <location>
        <begin position="1"/>
        <end position="24"/>
    </location>
</feature>
<evidence type="ECO:0000313" key="2">
    <source>
        <dbReference type="EMBL" id="KAF4964378.1"/>
    </source>
</evidence>
<dbReference type="OrthoDB" id="5076485at2759"/>
<dbReference type="AlphaFoldDB" id="A0A8H4TUG7"/>
<evidence type="ECO:0000256" key="1">
    <source>
        <dbReference type="SAM" id="SignalP"/>
    </source>
</evidence>
<name>A0A8H4TUG7_9HYPO</name>
<dbReference type="Proteomes" id="UP000622797">
    <property type="component" value="Unassembled WGS sequence"/>
</dbReference>
<evidence type="ECO:0000313" key="3">
    <source>
        <dbReference type="Proteomes" id="UP000622797"/>
    </source>
</evidence>
<organism evidence="2 3">
    <name type="scientific">Fusarium sarcochroum</name>
    <dbReference type="NCBI Taxonomy" id="1208366"/>
    <lineage>
        <taxon>Eukaryota</taxon>
        <taxon>Fungi</taxon>
        <taxon>Dikarya</taxon>
        <taxon>Ascomycota</taxon>
        <taxon>Pezizomycotina</taxon>
        <taxon>Sordariomycetes</taxon>
        <taxon>Hypocreomycetidae</taxon>
        <taxon>Hypocreales</taxon>
        <taxon>Nectriaceae</taxon>
        <taxon>Fusarium</taxon>
        <taxon>Fusarium lateritium species complex</taxon>
    </lineage>
</organism>
<protein>
    <submittedName>
        <fullName evidence="2">Uncharacterized protein</fullName>
    </submittedName>
</protein>
<reference evidence="2" key="1">
    <citation type="journal article" date="2020" name="BMC Genomics">
        <title>Correction to: Identification and distribution of gene clusters required for synthesis of sphingolipid metabolism inhibitors in diverse species of the filamentous fungus Fusarium.</title>
        <authorList>
            <person name="Kim H.S."/>
            <person name="Lohmar J.M."/>
            <person name="Busman M."/>
            <person name="Brown D.W."/>
            <person name="Naumann T.A."/>
            <person name="Divon H.H."/>
            <person name="Lysoe E."/>
            <person name="Uhlig S."/>
            <person name="Proctor R.H."/>
        </authorList>
    </citation>
    <scope>NUCLEOTIDE SEQUENCE</scope>
    <source>
        <strain evidence="2">NRRL 20472</strain>
    </source>
</reference>
<sequence>MELTFFLRAVAFTLWATLTTNVHAYESISIPSNITAGEETEFQLNMGYDLDDEDNKDIYGYRVYLAETPPGWGTGPVCWLAYQVPLSQKTVNVSIPADVAPDKTKIRISVSPLRKGSKRGSGYSYSNRAFLYGGNGTWSQRQKDGWQMGDADEVTCEAYGCVRDCYAKYYTGNKNRIDDGSGDGKARACVKQCLLATNPKDAGSAKVLSMPSRFMTGVVFGLVLVILHIV</sequence>
<keyword evidence="3" id="KW-1185">Reference proteome</keyword>
<reference evidence="2" key="2">
    <citation type="submission" date="2020-05" db="EMBL/GenBank/DDBJ databases">
        <authorList>
            <person name="Kim H.-S."/>
            <person name="Proctor R.H."/>
            <person name="Brown D.W."/>
        </authorList>
    </citation>
    <scope>NUCLEOTIDE SEQUENCE</scope>
    <source>
        <strain evidence="2">NRRL 20472</strain>
    </source>
</reference>
<proteinExistence type="predicted"/>
<keyword evidence="1" id="KW-0732">Signal</keyword>
<feature type="chain" id="PRO_5034533772" evidence="1">
    <location>
        <begin position="25"/>
        <end position="230"/>
    </location>
</feature>
<gene>
    <name evidence="2" type="ORF">FSARC_7677</name>
</gene>
<comment type="caution">
    <text evidence="2">The sequence shown here is derived from an EMBL/GenBank/DDBJ whole genome shotgun (WGS) entry which is preliminary data.</text>
</comment>
<dbReference type="EMBL" id="JABEXW010000414">
    <property type="protein sequence ID" value="KAF4964378.1"/>
    <property type="molecule type" value="Genomic_DNA"/>
</dbReference>